<protein>
    <recommendedName>
        <fullName evidence="3">AP2/ERF domain-containing protein</fullName>
    </recommendedName>
</protein>
<name>A0A562JCX3_9BACI</name>
<sequence>MRKNKVEPNVFVISEDEGLVYIHLSGKHGIGKVSVVDLSDFNKYKLDKYKWCCTKDNYAYTVIGGKVVYLHRMVMEVFDSSIMIDHKDGSEGEKSLVNRRENLRECTNMENQLNSKIRIDNKIGYKNVSENGGKYRCLIRVNKNKESFGTRYDKPEMAALAYNIAIKELTDVYQLNEIPEGSLSQEEIDYVHSVVDKRLKKINSKYAISVNPDFNKWTDKVKKGIHTT</sequence>
<accession>A0A562JCX3</accession>
<dbReference type="AlphaFoldDB" id="A0A562JCX3"/>
<dbReference type="SUPFAM" id="SSF54060">
    <property type="entry name" value="His-Me finger endonucleases"/>
    <property type="match status" value="1"/>
</dbReference>
<dbReference type="InterPro" id="IPR044925">
    <property type="entry name" value="His-Me_finger_sf"/>
</dbReference>
<proteinExistence type="predicted"/>
<dbReference type="OrthoDB" id="8974199at2"/>
<evidence type="ECO:0000313" key="2">
    <source>
        <dbReference type="Proteomes" id="UP000318667"/>
    </source>
</evidence>
<evidence type="ECO:0008006" key="3">
    <source>
        <dbReference type="Google" id="ProtNLM"/>
    </source>
</evidence>
<dbReference type="Gene3D" id="3.90.75.20">
    <property type="match status" value="1"/>
</dbReference>
<keyword evidence="2" id="KW-1185">Reference proteome</keyword>
<dbReference type="Proteomes" id="UP000318667">
    <property type="component" value="Unassembled WGS sequence"/>
</dbReference>
<dbReference type="EMBL" id="VLKI01000018">
    <property type="protein sequence ID" value="TWH81012.1"/>
    <property type="molecule type" value="Genomic_DNA"/>
</dbReference>
<evidence type="ECO:0000313" key="1">
    <source>
        <dbReference type="EMBL" id="TWH81012.1"/>
    </source>
</evidence>
<dbReference type="GeneID" id="65405523"/>
<reference evidence="1 2" key="1">
    <citation type="journal article" date="2015" name="Stand. Genomic Sci.">
        <title>Genomic Encyclopedia of Bacterial and Archaeal Type Strains, Phase III: the genomes of soil and plant-associated and newly described type strains.</title>
        <authorList>
            <person name="Whitman W.B."/>
            <person name="Woyke T."/>
            <person name="Klenk H.P."/>
            <person name="Zhou Y."/>
            <person name="Lilburn T.G."/>
            <person name="Beck B.J."/>
            <person name="De Vos P."/>
            <person name="Vandamme P."/>
            <person name="Eisen J.A."/>
            <person name="Garrity G."/>
            <person name="Hugenholtz P."/>
            <person name="Kyrpides N.C."/>
        </authorList>
    </citation>
    <scope>NUCLEOTIDE SEQUENCE [LARGE SCALE GENOMIC DNA]</scope>
    <source>
        <strain evidence="1 2">CGMCC 1.10115</strain>
    </source>
</reference>
<dbReference type="RefSeq" id="WP_144544935.1">
    <property type="nucleotide sequence ID" value="NZ_CBCSDC010000020.1"/>
</dbReference>
<organism evidence="1 2">
    <name type="scientific">Cytobacillus oceanisediminis</name>
    <dbReference type="NCBI Taxonomy" id="665099"/>
    <lineage>
        <taxon>Bacteria</taxon>
        <taxon>Bacillati</taxon>
        <taxon>Bacillota</taxon>
        <taxon>Bacilli</taxon>
        <taxon>Bacillales</taxon>
        <taxon>Bacillaceae</taxon>
        <taxon>Cytobacillus</taxon>
    </lineage>
</organism>
<gene>
    <name evidence="1" type="ORF">IQ19_04429</name>
</gene>
<comment type="caution">
    <text evidence="1">The sequence shown here is derived from an EMBL/GenBank/DDBJ whole genome shotgun (WGS) entry which is preliminary data.</text>
</comment>